<dbReference type="PANTHER" id="PTHR33481:SF1">
    <property type="entry name" value="ENDONUCLEASE_EXONUCLEASE_PHOSPHATASE DOMAIN-CONTAINING PROTEIN-RELATED"/>
    <property type="match status" value="1"/>
</dbReference>
<dbReference type="InterPro" id="IPR012337">
    <property type="entry name" value="RNaseH-like_sf"/>
</dbReference>
<evidence type="ECO:0000313" key="3">
    <source>
        <dbReference type="Proteomes" id="UP001362999"/>
    </source>
</evidence>
<dbReference type="InterPro" id="IPR036397">
    <property type="entry name" value="RNaseH_sf"/>
</dbReference>
<proteinExistence type="predicted"/>
<dbReference type="PROSITE" id="PS50879">
    <property type="entry name" value="RNASE_H_1"/>
    <property type="match status" value="1"/>
</dbReference>
<gene>
    <name evidence="2" type="ORF">R3P38DRAFT_2418296</name>
</gene>
<protein>
    <recommendedName>
        <fullName evidence="1">RNase H type-1 domain-containing protein</fullName>
    </recommendedName>
</protein>
<name>A0AAV9Z777_9AGAR</name>
<keyword evidence="3" id="KW-1185">Reference proteome</keyword>
<dbReference type="GO" id="GO:0004523">
    <property type="term" value="F:RNA-DNA hybrid ribonuclease activity"/>
    <property type="evidence" value="ECO:0007669"/>
    <property type="project" value="InterPro"/>
</dbReference>
<dbReference type="Proteomes" id="UP001362999">
    <property type="component" value="Unassembled WGS sequence"/>
</dbReference>
<dbReference type="GO" id="GO:0003676">
    <property type="term" value="F:nucleic acid binding"/>
    <property type="evidence" value="ECO:0007669"/>
    <property type="project" value="InterPro"/>
</dbReference>
<reference evidence="2 3" key="1">
    <citation type="journal article" date="2024" name="J Genomics">
        <title>Draft genome sequencing and assembly of Favolaschia claudopus CIRM-BRFM 2984 isolated from oak limbs.</title>
        <authorList>
            <person name="Navarro D."/>
            <person name="Drula E."/>
            <person name="Chaduli D."/>
            <person name="Cazenave R."/>
            <person name="Ahrendt S."/>
            <person name="Wang J."/>
            <person name="Lipzen A."/>
            <person name="Daum C."/>
            <person name="Barry K."/>
            <person name="Grigoriev I.V."/>
            <person name="Favel A."/>
            <person name="Rosso M.N."/>
            <person name="Martin F."/>
        </authorList>
    </citation>
    <scope>NUCLEOTIDE SEQUENCE [LARGE SCALE GENOMIC DNA]</scope>
    <source>
        <strain evidence="2 3">CIRM-BRFM 2984</strain>
    </source>
</reference>
<feature type="non-terminal residue" evidence="2">
    <location>
        <position position="1"/>
    </location>
</feature>
<dbReference type="InterPro" id="IPR002156">
    <property type="entry name" value="RNaseH_domain"/>
</dbReference>
<evidence type="ECO:0000259" key="1">
    <source>
        <dbReference type="PROSITE" id="PS50879"/>
    </source>
</evidence>
<comment type="caution">
    <text evidence="2">The sequence shown here is derived from an EMBL/GenBank/DDBJ whole genome shotgun (WGS) entry which is preliminary data.</text>
</comment>
<dbReference type="Pfam" id="PF00075">
    <property type="entry name" value="RNase_H"/>
    <property type="match status" value="1"/>
</dbReference>
<feature type="domain" description="RNase H type-1" evidence="1">
    <location>
        <begin position="280"/>
        <end position="414"/>
    </location>
</feature>
<dbReference type="AlphaFoldDB" id="A0AAV9Z777"/>
<accession>A0AAV9Z777</accession>
<organism evidence="2 3">
    <name type="scientific">Favolaschia claudopus</name>
    <dbReference type="NCBI Taxonomy" id="2862362"/>
    <lineage>
        <taxon>Eukaryota</taxon>
        <taxon>Fungi</taxon>
        <taxon>Dikarya</taxon>
        <taxon>Basidiomycota</taxon>
        <taxon>Agaricomycotina</taxon>
        <taxon>Agaricomycetes</taxon>
        <taxon>Agaricomycetidae</taxon>
        <taxon>Agaricales</taxon>
        <taxon>Marasmiineae</taxon>
        <taxon>Mycenaceae</taxon>
        <taxon>Favolaschia</taxon>
    </lineage>
</organism>
<sequence length="580" mass="64665">LVESASITENLQQLSKLMEKSLAWSETHACKFDIKKFQLVHFTRNERRYDAAPLQIGQITVSASETATYLGLILDRKLRWRQQVEKAIGKGTAAVLATCRLTRPAFGMPPQFVRSIYVSVVLPKALYGVSVCYEPIRQREGSTRMKGSVGTATRLARLQRTATRLITGALKTTATDAMEFHAFIPPMRLRLNQMAHSAAVRLASLPPSHPLSKHVNWCSTHYVRHHRTPIHELFNAFPEACDTETIHATPIRRTWVPDFSWRIADSTEKGIEEAEALQRDTSTLVVYSDGSGYEEHVGAAAIARDCRGKLHTRRFHLGPASNHTVFEGELVGTILALDIARAARHSGPVAILLDNQAAITALATRPNNPGQYLVRTFHDQLAKLSSTVHVAWVPGHKDVEGNEMADSEAKTAATGGASSNTPLTRAIRTLKHQLPASAAALRAQEKTSMRGRWSKQWADSRRGVKQRRFDTRPPGRTVLRFYKDRSRQSASIITQLRTGHIGLNAFLHRIHAVDSPNCPRCGTPETVSHFLLSCPRFRDARHILRTTLKKPLSLRLLLGSPAHTSSLLQFIQSTKRFPLY</sequence>
<dbReference type="SUPFAM" id="SSF53098">
    <property type="entry name" value="Ribonuclease H-like"/>
    <property type="match status" value="1"/>
</dbReference>
<dbReference type="Gene3D" id="3.30.420.10">
    <property type="entry name" value="Ribonuclease H-like superfamily/Ribonuclease H"/>
    <property type="match status" value="1"/>
</dbReference>
<evidence type="ECO:0000313" key="2">
    <source>
        <dbReference type="EMBL" id="KAK6972214.1"/>
    </source>
</evidence>
<dbReference type="EMBL" id="JAWWNJ010000191">
    <property type="protein sequence ID" value="KAK6972214.1"/>
    <property type="molecule type" value="Genomic_DNA"/>
</dbReference>
<dbReference type="PANTHER" id="PTHR33481">
    <property type="entry name" value="REVERSE TRANSCRIPTASE"/>
    <property type="match status" value="1"/>
</dbReference>
<dbReference type="CDD" id="cd09276">
    <property type="entry name" value="Rnase_HI_RT_non_LTR"/>
    <property type="match status" value="1"/>
</dbReference>
<feature type="non-terminal residue" evidence="2">
    <location>
        <position position="580"/>
    </location>
</feature>